<accession>A0A161VX78</accession>
<comment type="caution">
    <text evidence="1">The sequence shown here is derived from an EMBL/GenBank/DDBJ whole genome shotgun (WGS) entry which is preliminary data.</text>
</comment>
<organism evidence="1 2">
    <name type="scientific">Colletotrichum incanum</name>
    <name type="common">Soybean anthracnose fungus</name>
    <dbReference type="NCBI Taxonomy" id="1573173"/>
    <lineage>
        <taxon>Eukaryota</taxon>
        <taxon>Fungi</taxon>
        <taxon>Dikarya</taxon>
        <taxon>Ascomycota</taxon>
        <taxon>Pezizomycotina</taxon>
        <taxon>Sordariomycetes</taxon>
        <taxon>Hypocreomycetidae</taxon>
        <taxon>Glomerellales</taxon>
        <taxon>Glomerellaceae</taxon>
        <taxon>Colletotrichum</taxon>
        <taxon>Colletotrichum spaethianum species complex</taxon>
    </lineage>
</organism>
<name>A0A161VX78_COLIC</name>
<dbReference type="STRING" id="1573173.A0A161VX78"/>
<dbReference type="Proteomes" id="UP000076584">
    <property type="component" value="Unassembled WGS sequence"/>
</dbReference>
<evidence type="ECO:0000313" key="1">
    <source>
        <dbReference type="EMBL" id="KZL87404.1"/>
    </source>
</evidence>
<evidence type="ECO:0000313" key="2">
    <source>
        <dbReference type="Proteomes" id="UP000076584"/>
    </source>
</evidence>
<protein>
    <submittedName>
        <fullName evidence="1">Uncharacterized protein</fullName>
    </submittedName>
</protein>
<reference evidence="1 2" key="1">
    <citation type="submission" date="2015-06" db="EMBL/GenBank/DDBJ databases">
        <title>Survival trade-offs in plant roots during colonization by closely related pathogenic and mutualistic fungi.</title>
        <authorList>
            <person name="Hacquard S."/>
            <person name="Kracher B."/>
            <person name="Hiruma K."/>
            <person name="Weinman A."/>
            <person name="Muench P."/>
            <person name="Garrido Oter R."/>
            <person name="Ver Loren van Themaat E."/>
            <person name="Dallerey J.-F."/>
            <person name="Damm U."/>
            <person name="Henrissat B."/>
            <person name="Lespinet O."/>
            <person name="Thon M."/>
            <person name="Kemen E."/>
            <person name="McHardy A.C."/>
            <person name="Schulze-Lefert P."/>
            <person name="O'Connell R.J."/>
        </authorList>
    </citation>
    <scope>NUCLEOTIDE SEQUENCE [LARGE SCALE GENOMIC DNA]</scope>
    <source>
        <strain evidence="1 2">MAFF 238704</strain>
    </source>
</reference>
<dbReference type="OrthoDB" id="72269at2759"/>
<gene>
    <name evidence="1" type="ORF">CI238_03970</name>
</gene>
<sequence length="367" mass="40148">MSRAVFTVVFVSILYLAKVAINDLSVANGLLDAIQEQLRGEPIQFTSVKFLDALLTMLVRFFQPILTGKDPALSLFCIFMAGQLLAVHVLVQVEGLRTGNRGKLISFTTYWGFGWQLCTVGATLPIYFLLYIHTSPIPATFGADAFVSAISIDPAQARAVLGSLSLGAVLPTLLAALPSPNVITPHTQEIFLAIWQAFPLWSGVTQFILSRVIDILGIEPKTRNPTAQSKIKDLRRIYTFTLAIVVLTSYSVVGYVFWASKWTSQPAIETFKEMFIPPSPFSKARMASVEKGTLALLQWDMCCASLATWTWIMYMAYQRKGVRGVVLGFGKLVTWSAIVGPGGATLAVVWGRDVESLKDSGGKRKAG</sequence>
<dbReference type="AlphaFoldDB" id="A0A161VX78"/>
<keyword evidence="2" id="KW-1185">Reference proteome</keyword>
<dbReference type="EMBL" id="LFIW01000229">
    <property type="protein sequence ID" value="KZL87404.1"/>
    <property type="molecule type" value="Genomic_DNA"/>
</dbReference>
<proteinExistence type="predicted"/>